<dbReference type="InParanoid" id="A0A0P0XXA5"/>
<keyword evidence="3" id="KW-1185">Reference proteome</keyword>
<dbReference type="PaxDb" id="39947-A0A0P0XXA5"/>
<sequence>MIFSPLSPQPREDRDQHERARADADAAARAPQPAPAACGRVPPCARRGFVVERAERAAACGSIHPGLGSSSSLRSF</sequence>
<dbReference type="Proteomes" id="UP000059680">
    <property type="component" value="Chromosome 10"/>
</dbReference>
<dbReference type="AlphaFoldDB" id="A0A0P0XXA5"/>
<proteinExistence type="predicted"/>
<evidence type="ECO:0000313" key="3">
    <source>
        <dbReference type="Proteomes" id="UP000059680"/>
    </source>
</evidence>
<name>A0A0P0XXA5_ORYSJ</name>
<reference evidence="3" key="1">
    <citation type="journal article" date="2005" name="Nature">
        <title>The map-based sequence of the rice genome.</title>
        <authorList>
            <consortium name="International rice genome sequencing project (IRGSP)"/>
            <person name="Matsumoto T."/>
            <person name="Wu J."/>
            <person name="Kanamori H."/>
            <person name="Katayose Y."/>
            <person name="Fujisawa M."/>
            <person name="Namiki N."/>
            <person name="Mizuno H."/>
            <person name="Yamamoto K."/>
            <person name="Antonio B.A."/>
            <person name="Baba T."/>
            <person name="Sakata K."/>
            <person name="Nagamura Y."/>
            <person name="Aoki H."/>
            <person name="Arikawa K."/>
            <person name="Arita K."/>
            <person name="Bito T."/>
            <person name="Chiden Y."/>
            <person name="Fujitsuka N."/>
            <person name="Fukunaka R."/>
            <person name="Hamada M."/>
            <person name="Harada C."/>
            <person name="Hayashi A."/>
            <person name="Hijishita S."/>
            <person name="Honda M."/>
            <person name="Hosokawa S."/>
            <person name="Ichikawa Y."/>
            <person name="Idonuma A."/>
            <person name="Iijima M."/>
            <person name="Ikeda M."/>
            <person name="Ikeno M."/>
            <person name="Ito K."/>
            <person name="Ito S."/>
            <person name="Ito T."/>
            <person name="Ito Y."/>
            <person name="Ito Y."/>
            <person name="Iwabuchi A."/>
            <person name="Kamiya K."/>
            <person name="Karasawa W."/>
            <person name="Kurita K."/>
            <person name="Katagiri S."/>
            <person name="Kikuta A."/>
            <person name="Kobayashi H."/>
            <person name="Kobayashi N."/>
            <person name="Machita K."/>
            <person name="Maehara T."/>
            <person name="Masukawa M."/>
            <person name="Mizubayashi T."/>
            <person name="Mukai Y."/>
            <person name="Nagasaki H."/>
            <person name="Nagata Y."/>
            <person name="Naito S."/>
            <person name="Nakashima M."/>
            <person name="Nakama Y."/>
            <person name="Nakamichi Y."/>
            <person name="Nakamura M."/>
            <person name="Meguro A."/>
            <person name="Negishi M."/>
            <person name="Ohta I."/>
            <person name="Ohta T."/>
            <person name="Okamoto M."/>
            <person name="Ono N."/>
            <person name="Saji S."/>
            <person name="Sakaguchi M."/>
            <person name="Sakai K."/>
            <person name="Shibata M."/>
            <person name="Shimokawa T."/>
            <person name="Song J."/>
            <person name="Takazaki Y."/>
            <person name="Terasawa K."/>
            <person name="Tsugane M."/>
            <person name="Tsuji K."/>
            <person name="Ueda S."/>
            <person name="Waki K."/>
            <person name="Yamagata H."/>
            <person name="Yamamoto M."/>
            <person name="Yamamoto S."/>
            <person name="Yamane H."/>
            <person name="Yoshiki S."/>
            <person name="Yoshihara R."/>
            <person name="Yukawa K."/>
            <person name="Zhong H."/>
            <person name="Yano M."/>
            <person name="Yuan Q."/>
            <person name="Ouyang S."/>
            <person name="Liu J."/>
            <person name="Jones K.M."/>
            <person name="Gansberger K."/>
            <person name="Moffat K."/>
            <person name="Hill J."/>
            <person name="Bera J."/>
            <person name="Fadrosh D."/>
            <person name="Jin S."/>
            <person name="Johri S."/>
            <person name="Kim M."/>
            <person name="Overton L."/>
            <person name="Reardon M."/>
            <person name="Tsitrin T."/>
            <person name="Vuong H."/>
            <person name="Weaver B."/>
            <person name="Ciecko A."/>
            <person name="Tallon L."/>
            <person name="Jackson J."/>
            <person name="Pai G."/>
            <person name="Aken S.V."/>
            <person name="Utterback T."/>
            <person name="Reidmuller S."/>
            <person name="Feldblyum T."/>
            <person name="Hsiao J."/>
            <person name="Zismann V."/>
            <person name="Iobst S."/>
            <person name="de Vazeille A.R."/>
            <person name="Buell C.R."/>
            <person name="Ying K."/>
            <person name="Li Y."/>
            <person name="Lu T."/>
            <person name="Huang Y."/>
            <person name="Zhao Q."/>
            <person name="Feng Q."/>
            <person name="Zhang L."/>
            <person name="Zhu J."/>
            <person name="Weng Q."/>
            <person name="Mu J."/>
            <person name="Lu Y."/>
            <person name="Fan D."/>
            <person name="Liu Y."/>
            <person name="Guan J."/>
            <person name="Zhang Y."/>
            <person name="Yu S."/>
            <person name="Liu X."/>
            <person name="Zhang Y."/>
            <person name="Hong G."/>
            <person name="Han B."/>
            <person name="Choisne N."/>
            <person name="Demange N."/>
            <person name="Orjeda G."/>
            <person name="Samain S."/>
            <person name="Cattolico L."/>
            <person name="Pelletier E."/>
            <person name="Couloux A."/>
            <person name="Segurens B."/>
            <person name="Wincker P."/>
            <person name="D'Hont A."/>
            <person name="Scarpelli C."/>
            <person name="Weissenbach J."/>
            <person name="Salanoubat M."/>
            <person name="Quetier F."/>
            <person name="Yu Y."/>
            <person name="Kim H.R."/>
            <person name="Rambo T."/>
            <person name="Currie J."/>
            <person name="Collura K."/>
            <person name="Luo M."/>
            <person name="Yang T."/>
            <person name="Ammiraju J.S.S."/>
            <person name="Engler F."/>
            <person name="Soderlund C."/>
            <person name="Wing R.A."/>
            <person name="Palmer L.E."/>
            <person name="de la Bastide M."/>
            <person name="Spiegel L."/>
            <person name="Nascimento L."/>
            <person name="Zutavern T."/>
            <person name="O'Shaughnessy A."/>
            <person name="Dike S."/>
            <person name="Dedhia N."/>
            <person name="Preston R."/>
            <person name="Balija V."/>
            <person name="McCombie W.R."/>
            <person name="Chow T."/>
            <person name="Chen H."/>
            <person name="Chung M."/>
            <person name="Chen C."/>
            <person name="Shaw J."/>
            <person name="Wu H."/>
            <person name="Hsiao K."/>
            <person name="Chao Y."/>
            <person name="Chu M."/>
            <person name="Cheng C."/>
            <person name="Hour A."/>
            <person name="Lee P."/>
            <person name="Lin S."/>
            <person name="Lin Y."/>
            <person name="Liou J."/>
            <person name="Liu S."/>
            <person name="Hsing Y."/>
            <person name="Raghuvanshi S."/>
            <person name="Mohanty A."/>
            <person name="Bharti A.K."/>
            <person name="Gaur A."/>
            <person name="Gupta V."/>
            <person name="Kumar D."/>
            <person name="Ravi V."/>
            <person name="Vij S."/>
            <person name="Kapur A."/>
            <person name="Khurana P."/>
            <person name="Khurana P."/>
            <person name="Khurana J.P."/>
            <person name="Tyagi A.K."/>
            <person name="Gaikwad K."/>
            <person name="Singh A."/>
            <person name="Dalal V."/>
            <person name="Srivastava S."/>
            <person name="Dixit A."/>
            <person name="Pal A.K."/>
            <person name="Ghazi I.A."/>
            <person name="Yadav M."/>
            <person name="Pandit A."/>
            <person name="Bhargava A."/>
            <person name="Sureshbabu K."/>
            <person name="Batra K."/>
            <person name="Sharma T.R."/>
            <person name="Mohapatra T."/>
            <person name="Singh N.K."/>
            <person name="Messing J."/>
            <person name="Nelson A.B."/>
            <person name="Fuks G."/>
            <person name="Kavchok S."/>
            <person name="Keizer G."/>
            <person name="Linton E."/>
            <person name="Llaca V."/>
            <person name="Song R."/>
            <person name="Tanyolac B."/>
            <person name="Young S."/>
            <person name="Ho-Il K."/>
            <person name="Hahn J.H."/>
            <person name="Sangsakoo G."/>
            <person name="Vanavichit A."/>
            <person name="de Mattos Luiz.A.T."/>
            <person name="Zimmer P.D."/>
            <person name="Malone G."/>
            <person name="Dellagostin O."/>
            <person name="de Oliveira A.C."/>
            <person name="Bevan M."/>
            <person name="Bancroft I."/>
            <person name="Minx P."/>
            <person name="Cordum H."/>
            <person name="Wilson R."/>
            <person name="Cheng Z."/>
            <person name="Jin W."/>
            <person name="Jiang J."/>
            <person name="Leong S.A."/>
            <person name="Iwama H."/>
            <person name="Gojobori T."/>
            <person name="Itoh T."/>
            <person name="Niimura Y."/>
            <person name="Fujii Y."/>
            <person name="Habara T."/>
            <person name="Sakai H."/>
            <person name="Sato Y."/>
            <person name="Wilson G."/>
            <person name="Kumar K."/>
            <person name="McCouch S."/>
            <person name="Juretic N."/>
            <person name="Hoen D."/>
            <person name="Wright S."/>
            <person name="Bruskiewich R."/>
            <person name="Bureau T."/>
            <person name="Miyao A."/>
            <person name="Hirochika H."/>
            <person name="Nishikawa T."/>
            <person name="Kadowaki K."/>
            <person name="Sugiura M."/>
            <person name="Burr B."/>
            <person name="Sasaki T."/>
        </authorList>
    </citation>
    <scope>NUCLEOTIDE SEQUENCE [LARGE SCALE GENOMIC DNA]</scope>
    <source>
        <strain evidence="3">cv. Nipponbare</strain>
    </source>
</reference>
<feature type="region of interest" description="Disordered" evidence="1">
    <location>
        <begin position="1"/>
        <end position="39"/>
    </location>
</feature>
<protein>
    <submittedName>
        <fullName evidence="2">Os10g0539650 protein</fullName>
    </submittedName>
</protein>
<evidence type="ECO:0000256" key="1">
    <source>
        <dbReference type="SAM" id="MobiDB-lite"/>
    </source>
</evidence>
<dbReference type="Gramene" id="Os10t0539650-01">
    <property type="protein sequence ID" value="Os10t0539650-01"/>
    <property type="gene ID" value="Os10g0539650"/>
</dbReference>
<feature type="compositionally biased region" description="Basic and acidic residues" evidence="1">
    <location>
        <begin position="10"/>
        <end position="26"/>
    </location>
</feature>
<feature type="compositionally biased region" description="Low complexity" evidence="1">
    <location>
        <begin position="27"/>
        <end position="37"/>
    </location>
</feature>
<dbReference type="EMBL" id="AP014966">
    <property type="protein sequence ID" value="BAT11851.1"/>
    <property type="molecule type" value="Genomic_DNA"/>
</dbReference>
<reference evidence="2 3" key="3">
    <citation type="journal article" date="2013" name="Rice">
        <title>Improvement of the Oryza sativa Nipponbare reference genome using next generation sequence and optical map data.</title>
        <authorList>
            <person name="Kawahara Y."/>
            <person name="de la Bastide M."/>
            <person name="Hamilton J.P."/>
            <person name="Kanamori H."/>
            <person name="McCombie W.R."/>
            <person name="Ouyang S."/>
            <person name="Schwartz D.C."/>
            <person name="Tanaka T."/>
            <person name="Wu J."/>
            <person name="Zhou S."/>
            <person name="Childs K.L."/>
            <person name="Davidson R.M."/>
            <person name="Lin H."/>
            <person name="Quesada-Ocampo L."/>
            <person name="Vaillancourt B."/>
            <person name="Sakai H."/>
            <person name="Lee S.S."/>
            <person name="Kim J."/>
            <person name="Numa H."/>
            <person name="Itoh T."/>
            <person name="Buell C.R."/>
            <person name="Matsumoto T."/>
        </authorList>
    </citation>
    <scope>NUCLEOTIDE SEQUENCE [LARGE SCALE GENOMIC DNA]</scope>
    <source>
        <strain evidence="3">cv. Nipponbare</strain>
    </source>
</reference>
<reference evidence="2 3" key="2">
    <citation type="journal article" date="2013" name="Plant Cell Physiol.">
        <title>Rice Annotation Project Database (RAP-DB): an integrative and interactive database for rice genomics.</title>
        <authorList>
            <person name="Sakai H."/>
            <person name="Lee S.S."/>
            <person name="Tanaka T."/>
            <person name="Numa H."/>
            <person name="Kim J."/>
            <person name="Kawahara Y."/>
            <person name="Wakimoto H."/>
            <person name="Yang C.C."/>
            <person name="Iwamoto M."/>
            <person name="Abe T."/>
            <person name="Yamada Y."/>
            <person name="Muto A."/>
            <person name="Inokuchi H."/>
            <person name="Ikemura T."/>
            <person name="Matsumoto T."/>
            <person name="Sasaki T."/>
            <person name="Itoh T."/>
        </authorList>
    </citation>
    <scope>NUCLEOTIDE SEQUENCE [LARGE SCALE GENOMIC DNA]</scope>
    <source>
        <strain evidence="3">cv. Nipponbare</strain>
    </source>
</reference>
<evidence type="ECO:0000313" key="2">
    <source>
        <dbReference type="EMBL" id="BAT11851.1"/>
    </source>
</evidence>
<organism evidence="2 3">
    <name type="scientific">Oryza sativa subsp. japonica</name>
    <name type="common">Rice</name>
    <dbReference type="NCBI Taxonomy" id="39947"/>
    <lineage>
        <taxon>Eukaryota</taxon>
        <taxon>Viridiplantae</taxon>
        <taxon>Streptophyta</taxon>
        <taxon>Embryophyta</taxon>
        <taxon>Tracheophyta</taxon>
        <taxon>Spermatophyta</taxon>
        <taxon>Magnoliopsida</taxon>
        <taxon>Liliopsida</taxon>
        <taxon>Poales</taxon>
        <taxon>Poaceae</taxon>
        <taxon>BOP clade</taxon>
        <taxon>Oryzoideae</taxon>
        <taxon>Oryzeae</taxon>
        <taxon>Oryzinae</taxon>
        <taxon>Oryza</taxon>
        <taxon>Oryza sativa</taxon>
    </lineage>
</organism>
<gene>
    <name evidence="2" type="ordered locus">Os10g0539650</name>
    <name evidence="2" type="ORF">OSNPB_100539650</name>
</gene>
<accession>A0A0P0XXA5</accession>